<feature type="compositionally biased region" description="Acidic residues" evidence="7">
    <location>
        <begin position="15"/>
        <end position="29"/>
    </location>
</feature>
<evidence type="ECO:0000256" key="5">
    <source>
        <dbReference type="ARBA" id="ARBA00023098"/>
    </source>
</evidence>
<keyword evidence="3" id="KW-0256">Endoplasmic reticulum</keyword>
<dbReference type="RefSeq" id="XP_009804204.1">
    <property type="nucleotide sequence ID" value="XM_009805902.1"/>
</dbReference>
<evidence type="ECO:0000256" key="7">
    <source>
        <dbReference type="SAM" id="MobiDB-lite"/>
    </source>
</evidence>
<evidence type="ECO:0000313" key="10">
    <source>
        <dbReference type="RefSeq" id="XP_009804204.1"/>
    </source>
</evidence>
<dbReference type="AlphaFoldDB" id="A0A1U7YYH7"/>
<dbReference type="eggNOG" id="KOG4200">
    <property type="taxonomic scope" value="Eukaryota"/>
</dbReference>
<feature type="transmembrane region" description="Helical" evidence="8">
    <location>
        <begin position="208"/>
        <end position="234"/>
    </location>
</feature>
<evidence type="ECO:0000256" key="3">
    <source>
        <dbReference type="ARBA" id="ARBA00022824"/>
    </source>
</evidence>
<dbReference type="InterPro" id="IPR009617">
    <property type="entry name" value="Seipin"/>
</dbReference>
<dbReference type="GO" id="GO:0005789">
    <property type="term" value="C:endoplasmic reticulum membrane"/>
    <property type="evidence" value="ECO:0007669"/>
    <property type="project" value="UniProtKB-SubCell"/>
</dbReference>
<dbReference type="KEGG" id="nsy:104249468"/>
<feature type="region of interest" description="Disordered" evidence="7">
    <location>
        <begin position="1"/>
        <end position="125"/>
    </location>
</feature>
<proteinExistence type="predicted"/>
<keyword evidence="2 8" id="KW-0812">Transmembrane</keyword>
<evidence type="ECO:0000256" key="6">
    <source>
        <dbReference type="ARBA" id="ARBA00023136"/>
    </source>
</evidence>
<feature type="compositionally biased region" description="Polar residues" evidence="7">
    <location>
        <begin position="68"/>
        <end position="89"/>
    </location>
</feature>
<dbReference type="Proteomes" id="UP000189701">
    <property type="component" value="Unplaced"/>
</dbReference>
<dbReference type="Pfam" id="PF06775">
    <property type="entry name" value="Seipin"/>
    <property type="match status" value="1"/>
</dbReference>
<evidence type="ECO:0000256" key="2">
    <source>
        <dbReference type="ARBA" id="ARBA00022692"/>
    </source>
</evidence>
<dbReference type="CDD" id="cd23995">
    <property type="entry name" value="Seipin_BSCL2_like"/>
    <property type="match status" value="1"/>
</dbReference>
<keyword evidence="4 8" id="KW-1133">Transmembrane helix</keyword>
<dbReference type="OrthoDB" id="3990054at2759"/>
<evidence type="ECO:0000256" key="4">
    <source>
        <dbReference type="ARBA" id="ARBA00022989"/>
    </source>
</evidence>
<feature type="compositionally biased region" description="Basic and acidic residues" evidence="7">
    <location>
        <begin position="90"/>
        <end position="103"/>
    </location>
</feature>
<evidence type="ECO:0000313" key="9">
    <source>
        <dbReference type="Proteomes" id="UP000189701"/>
    </source>
</evidence>
<dbReference type="PANTHER" id="PTHR21212">
    <property type="entry name" value="BERNARDINELLI-SEIP CONGENITAL LIPODYSTROPHY 2 HOMOLOG BSCL2 PROTEIN"/>
    <property type="match status" value="1"/>
</dbReference>
<feature type="compositionally biased region" description="Polar residues" evidence="7">
    <location>
        <begin position="104"/>
        <end position="117"/>
    </location>
</feature>
<dbReference type="PANTHER" id="PTHR21212:SF0">
    <property type="entry name" value="SEIPIN"/>
    <property type="match status" value="1"/>
</dbReference>
<reference evidence="10" key="2">
    <citation type="submission" date="2025-08" db="UniProtKB">
        <authorList>
            <consortium name="RefSeq"/>
        </authorList>
    </citation>
    <scope>IDENTIFICATION</scope>
    <source>
        <tissue evidence="10">Leaf</tissue>
    </source>
</reference>
<evidence type="ECO:0000256" key="8">
    <source>
        <dbReference type="SAM" id="Phobius"/>
    </source>
</evidence>
<feature type="transmembrane region" description="Helical" evidence="8">
    <location>
        <begin position="283"/>
        <end position="305"/>
    </location>
</feature>
<accession>A0A1U7YYH7</accession>
<evidence type="ECO:0000256" key="1">
    <source>
        <dbReference type="ARBA" id="ARBA00004477"/>
    </source>
</evidence>
<feature type="transmembrane region" description="Helical" evidence="8">
    <location>
        <begin position="501"/>
        <end position="519"/>
    </location>
</feature>
<protein>
    <submittedName>
        <fullName evidence="10">Uncharacterized protein LOC104249468 isoform X1</fullName>
    </submittedName>
</protein>
<dbReference type="STRING" id="4096.A0A1U7YYH7"/>
<gene>
    <name evidence="10" type="primary">LOC104249468</name>
</gene>
<keyword evidence="9" id="KW-1185">Reference proteome</keyword>
<dbReference type="GeneID" id="104249468"/>
<keyword evidence="6 8" id="KW-0472">Membrane</keyword>
<dbReference type="GO" id="GO:0006629">
    <property type="term" value="P:lipid metabolic process"/>
    <property type="evidence" value="ECO:0007669"/>
    <property type="project" value="UniProtKB-KW"/>
</dbReference>
<sequence>MEDTKPNKQANNGDLFDDAPEEFPFDDCNDSFSDAETGGSEAVVNLNRSPKNEDFPSSSLRRRRPLSYSDSGNDSANFRPSVSSESYLNSKERRLMSMEKDKNGSLNYIENSNSMQLDLSRGRQKSSVDEENKEISTVMNANSVIIGNSNDDHFMLKEDSVITDVNNDGIDNSEVVDSHLRGNDDSSSNILFDLANLVIKAVGFQVNMLVTFVSLMIKLFSFPVWVIYSTYMFVMDPFQIMRRGKRYVMHKFMRSFGFVFEWLKEQRSVWKLGLKLGWGCLWSVYVCVVLVGLLVSAFIMGGILMRIMVEEPIRMNEPLNFDYTAKSPVAYVPVIRSPGVTCGVGSKDQVEVGMVDGVRVIPPNHQLQVTVSLTLPESDYNRNLGIFQVRVDFLTANGKVLASSRRPCMLQFKSNPIRLFSTFLKAAPLVTGYTSESQKLRVYLKGFSEGFVPTACLRVIIEQRAEFQTGGGIPEMYAASLTLESELPFLKRMLWYWKTTLFVWVSMMLFTMEFLFALLCCKPLIIPRLGLRHDSNSRAGSPNNPPAERLQQWHRRAFSIKQDFNSMIIERL</sequence>
<organism evidence="9 10">
    <name type="scientific">Nicotiana sylvestris</name>
    <name type="common">Wood tobacco</name>
    <name type="synonym">South American tobacco</name>
    <dbReference type="NCBI Taxonomy" id="4096"/>
    <lineage>
        <taxon>Eukaryota</taxon>
        <taxon>Viridiplantae</taxon>
        <taxon>Streptophyta</taxon>
        <taxon>Embryophyta</taxon>
        <taxon>Tracheophyta</taxon>
        <taxon>Spermatophyta</taxon>
        <taxon>Magnoliopsida</taxon>
        <taxon>eudicotyledons</taxon>
        <taxon>Gunneridae</taxon>
        <taxon>Pentapetalae</taxon>
        <taxon>asterids</taxon>
        <taxon>lamiids</taxon>
        <taxon>Solanales</taxon>
        <taxon>Solanaceae</taxon>
        <taxon>Nicotianoideae</taxon>
        <taxon>Nicotianeae</taxon>
        <taxon>Nicotiana</taxon>
    </lineage>
</organism>
<reference evidence="9" key="1">
    <citation type="journal article" date="2013" name="Genome Biol.">
        <title>Reference genomes and transcriptomes of Nicotiana sylvestris and Nicotiana tomentosiformis.</title>
        <authorList>
            <person name="Sierro N."/>
            <person name="Battey J.N."/>
            <person name="Ouadi S."/>
            <person name="Bovet L."/>
            <person name="Goepfert S."/>
            <person name="Bakaher N."/>
            <person name="Peitsch M.C."/>
            <person name="Ivanov N.V."/>
        </authorList>
    </citation>
    <scope>NUCLEOTIDE SEQUENCE [LARGE SCALE GENOMIC DNA]</scope>
</reference>
<keyword evidence="5" id="KW-0443">Lipid metabolism</keyword>
<dbReference type="GO" id="GO:0140042">
    <property type="term" value="P:lipid droplet formation"/>
    <property type="evidence" value="ECO:0007669"/>
    <property type="project" value="UniProtKB-ARBA"/>
</dbReference>
<name>A0A1U7YYH7_NICSY</name>
<comment type="subcellular location">
    <subcellularLocation>
        <location evidence="1">Endoplasmic reticulum membrane</location>
        <topology evidence="1">Multi-pass membrane protein</topology>
    </subcellularLocation>
</comment>